<sequence>MMKKGFGVLLAGLLLLIAAACSNNEGSDKKGKFELTSSAFKNGGRIDEKYTGANTNFPLAWNGAPKGTKSFAVFTVDLHPVADEWVHWVVIDLPADTKELGENVSGTDQLPQGSKELGNSFGPKGYGGPTPPAGSGDHEYKTILYALDVEKLDIPDSVSYAGFSKLVESHVIEKTELSGFYENK</sequence>
<keyword evidence="2" id="KW-0732">Signal</keyword>
<feature type="signal peptide" evidence="2">
    <location>
        <begin position="1"/>
        <end position="20"/>
    </location>
</feature>
<reference evidence="3 4" key="1">
    <citation type="submission" date="2018-09" db="EMBL/GenBank/DDBJ databases">
        <title>Cohnella cavernae sp. nov., isolated from a karst cave.</title>
        <authorList>
            <person name="Zhu H."/>
        </authorList>
    </citation>
    <scope>NUCLEOTIDE SEQUENCE [LARGE SCALE GENOMIC DNA]</scope>
    <source>
        <strain evidence="3 4">K2E09-144</strain>
    </source>
</reference>
<comment type="caution">
    <text evidence="3">The sequence shown here is derived from an EMBL/GenBank/DDBJ whole genome shotgun (WGS) entry which is preliminary data.</text>
</comment>
<dbReference type="Gene3D" id="3.90.280.10">
    <property type="entry name" value="PEBP-like"/>
    <property type="match status" value="1"/>
</dbReference>
<proteinExistence type="predicted"/>
<gene>
    <name evidence="3" type="ORF">D3H35_18955</name>
</gene>
<dbReference type="SUPFAM" id="SSF49777">
    <property type="entry name" value="PEBP-like"/>
    <property type="match status" value="1"/>
</dbReference>
<dbReference type="OrthoDB" id="9797506at2"/>
<dbReference type="PROSITE" id="PS51257">
    <property type="entry name" value="PROKAR_LIPOPROTEIN"/>
    <property type="match status" value="1"/>
</dbReference>
<evidence type="ECO:0000313" key="3">
    <source>
        <dbReference type="EMBL" id="RIE02729.1"/>
    </source>
</evidence>
<dbReference type="RefSeq" id="WP_119150763.1">
    <property type="nucleotide sequence ID" value="NZ_JBHSOV010000035.1"/>
</dbReference>
<dbReference type="NCBIfam" id="TIGR00481">
    <property type="entry name" value="YbhB/YbcL family Raf kinase inhibitor-like protein"/>
    <property type="match status" value="1"/>
</dbReference>
<name>A0A398CNA9_9BACL</name>
<keyword evidence="4" id="KW-1185">Reference proteome</keyword>
<evidence type="ECO:0000256" key="1">
    <source>
        <dbReference type="SAM" id="MobiDB-lite"/>
    </source>
</evidence>
<dbReference type="EMBL" id="QXJM01000039">
    <property type="protein sequence ID" value="RIE02729.1"/>
    <property type="molecule type" value="Genomic_DNA"/>
</dbReference>
<protein>
    <submittedName>
        <fullName evidence="3">YbhB/YbcL family Raf kinase inhibitor-like protein</fullName>
    </submittedName>
</protein>
<dbReference type="PANTHER" id="PTHR30289">
    <property type="entry name" value="UNCHARACTERIZED PROTEIN YBCL-RELATED"/>
    <property type="match status" value="1"/>
</dbReference>
<organism evidence="3 4">
    <name type="scientific">Cohnella faecalis</name>
    <dbReference type="NCBI Taxonomy" id="2315694"/>
    <lineage>
        <taxon>Bacteria</taxon>
        <taxon>Bacillati</taxon>
        <taxon>Bacillota</taxon>
        <taxon>Bacilli</taxon>
        <taxon>Bacillales</taxon>
        <taxon>Paenibacillaceae</taxon>
        <taxon>Cohnella</taxon>
    </lineage>
</organism>
<dbReference type="Pfam" id="PF01161">
    <property type="entry name" value="PBP"/>
    <property type="match status" value="1"/>
</dbReference>
<accession>A0A398CNA9</accession>
<dbReference type="Proteomes" id="UP000266340">
    <property type="component" value="Unassembled WGS sequence"/>
</dbReference>
<dbReference type="InterPro" id="IPR036610">
    <property type="entry name" value="PEBP-like_sf"/>
</dbReference>
<feature type="chain" id="PRO_5038708843" evidence="2">
    <location>
        <begin position="21"/>
        <end position="184"/>
    </location>
</feature>
<dbReference type="InterPro" id="IPR008914">
    <property type="entry name" value="PEBP"/>
</dbReference>
<dbReference type="CDD" id="cd00865">
    <property type="entry name" value="PEBP_bact_arch"/>
    <property type="match status" value="1"/>
</dbReference>
<feature type="region of interest" description="Disordered" evidence="1">
    <location>
        <begin position="102"/>
        <end position="134"/>
    </location>
</feature>
<evidence type="ECO:0000256" key="2">
    <source>
        <dbReference type="SAM" id="SignalP"/>
    </source>
</evidence>
<evidence type="ECO:0000313" key="4">
    <source>
        <dbReference type="Proteomes" id="UP000266340"/>
    </source>
</evidence>
<dbReference type="PANTHER" id="PTHR30289:SF1">
    <property type="entry name" value="PEBP (PHOSPHATIDYLETHANOLAMINE-BINDING PROTEIN) FAMILY PROTEIN"/>
    <property type="match status" value="1"/>
</dbReference>
<dbReference type="AlphaFoldDB" id="A0A398CNA9"/>
<dbReference type="InterPro" id="IPR005247">
    <property type="entry name" value="YbhB_YbcL/LppC-like"/>
</dbReference>